<dbReference type="RefSeq" id="WP_036084679.1">
    <property type="nucleotide sequence ID" value="NZ_CBCSHQ010000001.1"/>
</dbReference>
<protein>
    <submittedName>
        <fullName evidence="2">Uncharacterized protein</fullName>
    </submittedName>
</protein>
<dbReference type="Proteomes" id="UP000029844">
    <property type="component" value="Unassembled WGS sequence"/>
</dbReference>
<dbReference type="InterPro" id="IPR000595">
    <property type="entry name" value="cNMP-bd_dom"/>
</dbReference>
<sequence>MKGLMELYSKEEIDNLFSETRLINLLMDKYHLIPKKRIMTKNQILVEEGLDNERVFYIKQGIVAFTRNESIFNFEQEGHFIGLETFLFNDIQPYTIVAMEKMEVLLFVKEEILDILMGLQEGWLYLYLLNKAEQQRIQKNCIHLHLKGNDRSRKMLADLAKNFGKVEGEAIVLPKCFSKKIVISYLGLSFNTGKSLIEKLQRENFLLRPEKEKLFRVNKEFC</sequence>
<evidence type="ECO:0000256" key="1">
    <source>
        <dbReference type="ARBA" id="ARBA00023159"/>
    </source>
</evidence>
<dbReference type="InterPro" id="IPR018490">
    <property type="entry name" value="cNMP-bd_dom_sf"/>
</dbReference>
<comment type="caution">
    <text evidence="2">The sequence shown here is derived from an EMBL/GenBank/DDBJ whole genome shotgun (WGS) entry which is preliminary data.</text>
</comment>
<dbReference type="CDD" id="cd00038">
    <property type="entry name" value="CAP_ED"/>
    <property type="match status" value="1"/>
</dbReference>
<dbReference type="SUPFAM" id="SSF51206">
    <property type="entry name" value="cAMP-binding domain-like"/>
    <property type="match status" value="1"/>
</dbReference>
<name>A0A099WFA7_9LIST</name>
<dbReference type="eggNOG" id="COG0664">
    <property type="taxonomic scope" value="Bacteria"/>
</dbReference>
<organism evidence="2 3">
    <name type="scientific">Listeria booriae</name>
    <dbReference type="NCBI Taxonomy" id="1552123"/>
    <lineage>
        <taxon>Bacteria</taxon>
        <taxon>Bacillati</taxon>
        <taxon>Bacillota</taxon>
        <taxon>Bacilli</taxon>
        <taxon>Bacillales</taxon>
        <taxon>Listeriaceae</taxon>
        <taxon>Listeria</taxon>
    </lineage>
</organism>
<keyword evidence="3" id="KW-1185">Reference proteome</keyword>
<dbReference type="Gene3D" id="2.60.120.10">
    <property type="entry name" value="Jelly Rolls"/>
    <property type="match status" value="1"/>
</dbReference>
<dbReference type="Pfam" id="PF00027">
    <property type="entry name" value="cNMP_binding"/>
    <property type="match status" value="1"/>
</dbReference>
<dbReference type="InterPro" id="IPR014710">
    <property type="entry name" value="RmlC-like_jellyroll"/>
</dbReference>
<reference evidence="2 3" key="1">
    <citation type="submission" date="2014-05" db="EMBL/GenBank/DDBJ databases">
        <title>Novel Listeriaceae from food processing environments.</title>
        <authorList>
            <person name="den Bakker H.C."/>
        </authorList>
    </citation>
    <scope>NUCLEOTIDE SEQUENCE [LARGE SCALE GENOMIC DNA]</scope>
    <source>
        <strain evidence="2 3">FSL A5-0281</strain>
    </source>
</reference>
<gene>
    <name evidence="2" type="ORF">EP57_04900</name>
</gene>
<dbReference type="AlphaFoldDB" id="A0A099WFA7"/>
<dbReference type="OrthoDB" id="2360798at2"/>
<keyword evidence="1" id="KW-0010">Activator</keyword>
<dbReference type="STRING" id="1552123.EP57_04900"/>
<dbReference type="EMBL" id="JNFA01000011">
    <property type="protein sequence ID" value="KGL42800.1"/>
    <property type="molecule type" value="Genomic_DNA"/>
</dbReference>
<dbReference type="PROSITE" id="PS50042">
    <property type="entry name" value="CNMP_BINDING_3"/>
    <property type="match status" value="1"/>
</dbReference>
<evidence type="ECO:0000313" key="3">
    <source>
        <dbReference type="Proteomes" id="UP000029844"/>
    </source>
</evidence>
<accession>A0A099WFA7</accession>
<dbReference type="GeneID" id="58716743"/>
<evidence type="ECO:0000313" key="2">
    <source>
        <dbReference type="EMBL" id="KGL42800.1"/>
    </source>
</evidence>
<proteinExistence type="predicted"/>